<proteinExistence type="predicted"/>
<dbReference type="RefSeq" id="WP_096462486.1">
    <property type="nucleotide sequence ID" value="NZ_AP014936.1"/>
</dbReference>
<dbReference type="EMBL" id="AP014936">
    <property type="protein sequence ID" value="BAU50160.1"/>
    <property type="molecule type" value="Genomic_DNA"/>
</dbReference>
<evidence type="ECO:0000256" key="1">
    <source>
        <dbReference type="SAM" id="Phobius"/>
    </source>
</evidence>
<evidence type="ECO:0000313" key="2">
    <source>
        <dbReference type="EMBL" id="BAU50160.1"/>
    </source>
</evidence>
<sequence>MRAFFAVALFAVGYAIVYYRLLVKFYYEKQNGVRENTFGALFSFPPYKALPEKGRKYARRYWVAVGILVLCVMALAWLSDFSYLAHYSF</sequence>
<reference evidence="2 3" key="1">
    <citation type="submission" date="2015-08" db="EMBL/GenBank/DDBJ databases">
        <title>Complete genome sequence of Sulfurifustis variabilis.</title>
        <authorList>
            <person name="Miura A."/>
            <person name="Kojima H."/>
            <person name="Fukui M."/>
        </authorList>
    </citation>
    <scope>NUCLEOTIDE SEQUENCE [LARGE SCALE GENOMIC DNA]</scope>
    <source>
        <strain evidence="3">skN76</strain>
    </source>
</reference>
<dbReference type="Proteomes" id="UP000218899">
    <property type="component" value="Chromosome"/>
</dbReference>
<name>A0A1C7AFM5_9GAMM</name>
<dbReference type="KEGG" id="sva:SVA_3624"/>
<protein>
    <submittedName>
        <fullName evidence="2">Uncharacterized protein</fullName>
    </submittedName>
</protein>
<dbReference type="OrthoDB" id="9926238at2"/>
<dbReference type="AlphaFoldDB" id="A0A1C7AFM5"/>
<keyword evidence="1" id="KW-0812">Transmembrane</keyword>
<keyword evidence="3" id="KW-1185">Reference proteome</keyword>
<accession>A0A1C7AFM5</accession>
<organism evidence="2 3">
    <name type="scientific">Sulfurifustis variabilis</name>
    <dbReference type="NCBI Taxonomy" id="1675686"/>
    <lineage>
        <taxon>Bacteria</taxon>
        <taxon>Pseudomonadati</taxon>
        <taxon>Pseudomonadota</taxon>
        <taxon>Gammaproteobacteria</taxon>
        <taxon>Acidiferrobacterales</taxon>
        <taxon>Acidiferrobacteraceae</taxon>
        <taxon>Sulfurifustis</taxon>
    </lineage>
</organism>
<keyword evidence="1" id="KW-1133">Transmembrane helix</keyword>
<keyword evidence="1" id="KW-0472">Membrane</keyword>
<evidence type="ECO:0000313" key="3">
    <source>
        <dbReference type="Proteomes" id="UP000218899"/>
    </source>
</evidence>
<feature type="transmembrane region" description="Helical" evidence="1">
    <location>
        <begin position="61"/>
        <end position="85"/>
    </location>
</feature>
<gene>
    <name evidence="2" type="ORF">SVA_3624</name>
</gene>